<evidence type="ECO:0000313" key="2">
    <source>
        <dbReference type="EMBL" id="CAD5230410.1"/>
    </source>
</evidence>
<dbReference type="EMBL" id="CAJFDI010000005">
    <property type="protein sequence ID" value="CAD5230410.1"/>
    <property type="molecule type" value="Genomic_DNA"/>
</dbReference>
<dbReference type="WBParaSite" id="BXY_0531500.1">
    <property type="protein sequence ID" value="BXY_0531500.1"/>
    <property type="gene ID" value="BXY_0531500"/>
</dbReference>
<organism evidence="3 5">
    <name type="scientific">Bursaphelenchus xylophilus</name>
    <name type="common">Pinewood nematode worm</name>
    <name type="synonym">Aphelenchoides xylophilus</name>
    <dbReference type="NCBI Taxonomy" id="6326"/>
    <lineage>
        <taxon>Eukaryota</taxon>
        <taxon>Metazoa</taxon>
        <taxon>Ecdysozoa</taxon>
        <taxon>Nematoda</taxon>
        <taxon>Chromadorea</taxon>
        <taxon>Rhabditida</taxon>
        <taxon>Tylenchina</taxon>
        <taxon>Tylenchomorpha</taxon>
        <taxon>Aphelenchoidea</taxon>
        <taxon>Aphelenchoididae</taxon>
        <taxon>Bursaphelenchus</taxon>
    </lineage>
</organism>
<feature type="signal peptide" evidence="1">
    <location>
        <begin position="1"/>
        <end position="19"/>
    </location>
</feature>
<dbReference type="Proteomes" id="UP000095284">
    <property type="component" value="Unplaced"/>
</dbReference>
<accession>A0A1I7RX51</accession>
<evidence type="ECO:0000313" key="4">
    <source>
        <dbReference type="Proteomes" id="UP000659654"/>
    </source>
</evidence>
<reference evidence="2" key="2">
    <citation type="submission" date="2020-09" db="EMBL/GenBank/DDBJ databases">
        <authorList>
            <person name="Kikuchi T."/>
        </authorList>
    </citation>
    <scope>NUCLEOTIDE SEQUENCE</scope>
    <source>
        <strain evidence="2">Ka4C1</strain>
    </source>
</reference>
<evidence type="ECO:0000313" key="5">
    <source>
        <dbReference type="WBParaSite" id="BXY_0531500.1"/>
    </source>
</evidence>
<dbReference type="Proteomes" id="UP000582659">
    <property type="component" value="Unassembled WGS sequence"/>
</dbReference>
<protein>
    <submittedName>
        <fullName evidence="2">(pine wood nematode) hypothetical protein</fullName>
    </submittedName>
</protein>
<dbReference type="EMBL" id="CAJFCV020000005">
    <property type="protein sequence ID" value="CAG9121327.1"/>
    <property type="molecule type" value="Genomic_DNA"/>
</dbReference>
<proteinExistence type="predicted"/>
<dbReference type="Proteomes" id="UP000659654">
    <property type="component" value="Unassembled WGS sequence"/>
</dbReference>
<sequence length="104" mass="11842">MWMQKVFIFLASTLFLCSAQQWMLDLDFQTLPEAHSNTECCAYFQYNQRSGYCRAKIPAGVPNHHKKKFCEMAQAALYNDKLCVAHIPKATNRGKSGESSQDMA</sequence>
<feature type="chain" id="PRO_5036308677" evidence="1">
    <location>
        <begin position="20"/>
        <end position="104"/>
    </location>
</feature>
<dbReference type="AlphaFoldDB" id="A0A1I7RX51"/>
<name>A0A1I7RX51_BURXY</name>
<reference evidence="5" key="1">
    <citation type="submission" date="2016-11" db="UniProtKB">
        <authorList>
            <consortium name="WormBaseParasite"/>
        </authorList>
    </citation>
    <scope>IDENTIFICATION</scope>
</reference>
<gene>
    <name evidence="2" type="ORF">BXYJ_LOCUS10973</name>
</gene>
<keyword evidence="1" id="KW-0732">Signal</keyword>
<keyword evidence="4" id="KW-1185">Reference proteome</keyword>
<evidence type="ECO:0000256" key="1">
    <source>
        <dbReference type="SAM" id="SignalP"/>
    </source>
</evidence>
<evidence type="ECO:0000313" key="3">
    <source>
        <dbReference type="Proteomes" id="UP000095284"/>
    </source>
</evidence>